<dbReference type="InterPro" id="IPR050249">
    <property type="entry name" value="Pseudomonas-type_ThrB"/>
</dbReference>
<evidence type="ECO:0000313" key="3">
    <source>
        <dbReference type="EMBL" id="NYI99625.1"/>
    </source>
</evidence>
<dbReference type="Pfam" id="PF01636">
    <property type="entry name" value="APH"/>
    <property type="match status" value="1"/>
</dbReference>
<dbReference type="GO" id="GO:0004413">
    <property type="term" value="F:homoserine kinase activity"/>
    <property type="evidence" value="ECO:0007669"/>
    <property type="project" value="TreeGrafter"/>
</dbReference>
<sequence>MTELYDLGERPTLHELNRSENTTYVVGTSGVDSAAVLRVHRTGYHDAVAIASELAWLDALREEAGVSTPRALTSRTGERVVTVVAGGVERHGVVFERLPGQQPHDTDLRREDFVNLGQITARLHVHARGWRPPPWFKRFDWGWRQTLGADPRWGRWEDDPELGPAELAMLDRGVNLVRSRLAGFGATPDRWGLVHADLRLANLLVDNEQISVIDFDDCGYSWFLYDFAAAVTFLEADPRLPEWQDAWLAGYRSVAPLDESHASLLPTFLMLRRLLVLAWLGSHAHSSEAKELASVYRPATYELAERYLASSGRSIT</sequence>
<comment type="similarity">
    <text evidence="1">Belongs to the pseudomonas-type ThrB family.</text>
</comment>
<dbReference type="InterPro" id="IPR011009">
    <property type="entry name" value="Kinase-like_dom_sf"/>
</dbReference>
<comment type="caution">
    <text evidence="3">The sequence shown here is derived from an EMBL/GenBank/DDBJ whole genome shotgun (WGS) entry which is preliminary data.</text>
</comment>
<dbReference type="AlphaFoldDB" id="A0A853BXY7"/>
<keyword evidence="3" id="KW-0418">Kinase</keyword>
<dbReference type="PANTHER" id="PTHR21064:SF6">
    <property type="entry name" value="AMINOGLYCOSIDE PHOSPHOTRANSFERASE DOMAIN-CONTAINING PROTEIN"/>
    <property type="match status" value="1"/>
</dbReference>
<keyword evidence="4" id="KW-1185">Reference proteome</keyword>
<dbReference type="PANTHER" id="PTHR21064">
    <property type="entry name" value="AMINOGLYCOSIDE PHOSPHOTRANSFERASE DOMAIN-CONTAINING PROTEIN-RELATED"/>
    <property type="match status" value="1"/>
</dbReference>
<name>A0A853BXY7_9ACTN</name>
<evidence type="ECO:0000259" key="2">
    <source>
        <dbReference type="Pfam" id="PF01636"/>
    </source>
</evidence>
<gene>
    <name evidence="3" type="ORF">HNR19_000324</name>
</gene>
<protein>
    <submittedName>
        <fullName evidence="3">Ser/Thr protein kinase RdoA (MazF antagonist)</fullName>
    </submittedName>
</protein>
<dbReference type="RefSeq" id="WP_218910108.1">
    <property type="nucleotide sequence ID" value="NZ_JACCFP010000001.1"/>
</dbReference>
<dbReference type="SUPFAM" id="SSF56112">
    <property type="entry name" value="Protein kinase-like (PK-like)"/>
    <property type="match status" value="1"/>
</dbReference>
<dbReference type="Gene3D" id="3.90.1200.10">
    <property type="match status" value="1"/>
</dbReference>
<feature type="domain" description="Aminoglycoside phosphotransferase" evidence="2">
    <location>
        <begin position="19"/>
        <end position="253"/>
    </location>
</feature>
<accession>A0A853BXY7</accession>
<dbReference type="InterPro" id="IPR002575">
    <property type="entry name" value="Aminoglycoside_PTrfase"/>
</dbReference>
<dbReference type="EMBL" id="JACCFP010000001">
    <property type="protein sequence ID" value="NYI99625.1"/>
    <property type="molecule type" value="Genomic_DNA"/>
</dbReference>
<proteinExistence type="inferred from homology"/>
<dbReference type="Proteomes" id="UP000530424">
    <property type="component" value="Unassembled WGS sequence"/>
</dbReference>
<dbReference type="GO" id="GO:0009088">
    <property type="term" value="P:threonine biosynthetic process"/>
    <property type="evidence" value="ECO:0007669"/>
    <property type="project" value="TreeGrafter"/>
</dbReference>
<organism evidence="3 4">
    <name type="scientific">Nocardioides thalensis</name>
    <dbReference type="NCBI Taxonomy" id="1914755"/>
    <lineage>
        <taxon>Bacteria</taxon>
        <taxon>Bacillati</taxon>
        <taxon>Actinomycetota</taxon>
        <taxon>Actinomycetes</taxon>
        <taxon>Propionibacteriales</taxon>
        <taxon>Nocardioidaceae</taxon>
        <taxon>Nocardioides</taxon>
    </lineage>
</organism>
<evidence type="ECO:0000256" key="1">
    <source>
        <dbReference type="ARBA" id="ARBA00038240"/>
    </source>
</evidence>
<keyword evidence="3" id="KW-0808">Transferase</keyword>
<evidence type="ECO:0000313" key="4">
    <source>
        <dbReference type="Proteomes" id="UP000530424"/>
    </source>
</evidence>
<reference evidence="3 4" key="1">
    <citation type="submission" date="2020-07" db="EMBL/GenBank/DDBJ databases">
        <title>Sequencing the genomes of 1000 actinobacteria strains.</title>
        <authorList>
            <person name="Klenk H.-P."/>
        </authorList>
    </citation>
    <scope>NUCLEOTIDE SEQUENCE [LARGE SCALE GENOMIC DNA]</scope>
    <source>
        <strain evidence="3 4">DSM 103833</strain>
    </source>
</reference>